<gene>
    <name evidence="1" type="ORF">QWT69_04245</name>
</gene>
<evidence type="ECO:0000313" key="1">
    <source>
        <dbReference type="EMBL" id="WOV88340.1"/>
    </source>
</evidence>
<sequence length="95" mass="10841">MSVYNVMEEVISDVLHQYEKELHLTCDCDRCKDDIMAIALNEVKPQYIVNEMHKPYIRAGHVADRQGATNILSTVVKAARVVSESPRCDNYKKTT</sequence>
<proteinExistence type="predicted"/>
<protein>
    <submittedName>
        <fullName evidence="1">Late competence development ComFB family protein</fullName>
    </submittedName>
</protein>
<dbReference type="InterPro" id="IPR019657">
    <property type="entry name" value="ComFB"/>
</dbReference>
<accession>A0ABZ0L885</accession>
<dbReference type="Proteomes" id="UP001303902">
    <property type="component" value="Chromosome"/>
</dbReference>
<dbReference type="EMBL" id="CP129118">
    <property type="protein sequence ID" value="WOV88340.1"/>
    <property type="molecule type" value="Genomic_DNA"/>
</dbReference>
<evidence type="ECO:0000313" key="2">
    <source>
        <dbReference type="Proteomes" id="UP001303902"/>
    </source>
</evidence>
<name>A0ABZ0L885_9BACL</name>
<reference evidence="1 2" key="1">
    <citation type="submission" date="2023-06" db="EMBL/GenBank/DDBJ databases">
        <title>Sporosarcina sp. nov., isolated from Korean tranditional fermented seafood 'Jeotgal'.</title>
        <authorList>
            <person name="Yang A.I."/>
            <person name="Shin N.-R."/>
        </authorList>
    </citation>
    <scope>NUCLEOTIDE SEQUENCE [LARGE SCALE GENOMIC DNA]</scope>
    <source>
        <strain evidence="1 2">T2O-4</strain>
    </source>
</reference>
<organism evidence="1 2">
    <name type="scientific">Sporosarcina oncorhynchi</name>
    <dbReference type="NCBI Taxonomy" id="3056444"/>
    <lineage>
        <taxon>Bacteria</taxon>
        <taxon>Bacillati</taxon>
        <taxon>Bacillota</taxon>
        <taxon>Bacilli</taxon>
        <taxon>Bacillales</taxon>
        <taxon>Caryophanaceae</taxon>
        <taxon>Sporosarcina</taxon>
    </lineage>
</organism>
<dbReference type="RefSeq" id="WP_317969280.1">
    <property type="nucleotide sequence ID" value="NZ_CP129118.1"/>
</dbReference>
<dbReference type="Pfam" id="PF10719">
    <property type="entry name" value="ComFB"/>
    <property type="match status" value="1"/>
</dbReference>
<keyword evidence="2" id="KW-1185">Reference proteome</keyword>